<protein>
    <submittedName>
        <fullName evidence="1">Uncharacterized protein</fullName>
    </submittedName>
</protein>
<evidence type="ECO:0000313" key="1">
    <source>
        <dbReference type="EMBL" id="MPN32637.1"/>
    </source>
</evidence>
<dbReference type="EMBL" id="VSSQ01084748">
    <property type="protein sequence ID" value="MPN32637.1"/>
    <property type="molecule type" value="Genomic_DNA"/>
</dbReference>
<sequence length="50" mass="4921">MILIFVQKLVDGSPGGLLGFHDLLCQVDVTGPADGIGGTPVGIAGAPVGF</sequence>
<gene>
    <name evidence="1" type="ORF">SDC9_180117</name>
</gene>
<accession>A0A645H0T3</accession>
<comment type="caution">
    <text evidence="1">The sequence shown here is derived from an EMBL/GenBank/DDBJ whole genome shotgun (WGS) entry which is preliminary data.</text>
</comment>
<proteinExistence type="predicted"/>
<reference evidence="1" key="1">
    <citation type="submission" date="2019-08" db="EMBL/GenBank/DDBJ databases">
        <authorList>
            <person name="Kucharzyk K."/>
            <person name="Murdoch R.W."/>
            <person name="Higgins S."/>
            <person name="Loffler F."/>
        </authorList>
    </citation>
    <scope>NUCLEOTIDE SEQUENCE</scope>
</reference>
<dbReference type="AlphaFoldDB" id="A0A645H0T3"/>
<organism evidence="1">
    <name type="scientific">bioreactor metagenome</name>
    <dbReference type="NCBI Taxonomy" id="1076179"/>
    <lineage>
        <taxon>unclassified sequences</taxon>
        <taxon>metagenomes</taxon>
        <taxon>ecological metagenomes</taxon>
    </lineage>
</organism>
<name>A0A645H0T3_9ZZZZ</name>